<dbReference type="SMART" id="SM00386">
    <property type="entry name" value="HAT"/>
    <property type="match status" value="5"/>
</dbReference>
<feature type="compositionally biased region" description="Acidic residues" evidence="4">
    <location>
        <begin position="561"/>
        <end position="576"/>
    </location>
</feature>
<dbReference type="GO" id="GO:0006396">
    <property type="term" value="P:RNA processing"/>
    <property type="evidence" value="ECO:0007669"/>
    <property type="project" value="InterPro"/>
</dbReference>
<name>A0A921R8B6_SORBI</name>
<evidence type="ECO:0000256" key="4">
    <source>
        <dbReference type="SAM" id="MobiDB-lite"/>
    </source>
</evidence>
<dbReference type="SUPFAM" id="SSF48452">
    <property type="entry name" value="TPR-like"/>
    <property type="match status" value="1"/>
</dbReference>
<evidence type="ECO:0000256" key="1">
    <source>
        <dbReference type="ARBA" id="ARBA00004123"/>
    </source>
</evidence>
<dbReference type="EMBL" id="CM027683">
    <property type="protein sequence ID" value="KAG0535084.1"/>
    <property type="molecule type" value="Genomic_DNA"/>
</dbReference>
<feature type="compositionally biased region" description="Low complexity" evidence="4">
    <location>
        <begin position="31"/>
        <end position="48"/>
    </location>
</feature>
<accession>A0A921R8B6</accession>
<evidence type="ECO:0008006" key="7">
    <source>
        <dbReference type="Google" id="ProtNLM"/>
    </source>
</evidence>
<feature type="region of interest" description="Disordered" evidence="4">
    <location>
        <begin position="515"/>
        <end position="576"/>
    </location>
</feature>
<dbReference type="Proteomes" id="UP000807115">
    <property type="component" value="Chromosome 4"/>
</dbReference>
<sequence length="1152" mass="129897">MEPSPEPSPPVTTATFPAAGEGHETYPPTVSSSLFPLFPLSASSSSAPTAESQWLSNPSFSFDASSLNIPATTSSSLPPPLSPSSDEDTPLQRAPAKYELVSSSPSSDEERGSRRKESGRRKRRREKERYDGAAASRKAGVRTWAGSQTKPAKDYYVDAKGDHDNLAFGSLYRMDVARYRSQNMLEALGLNRLRFGSSHMDFDSDLDGMDNKVRAGGRYYSAKNAVFERNKGFKHLKIFKGNTSVMLAEDFVPFDTQSLPVKSTAMEQELEESWEDEILRRTREFNKMSRERPHDEKVWLAFAQFQDKVASTQPQKAARLQTTERKISILEKAVELNPDSEELLLCLLKSYGKRDSTETLLAKWEQVLTKHPYSCKLWKQYLLLCQGEFSRFKVSEIRKSYVYAVQALSAACTKLCRQDNESIDSKSSSLVQLEVGLVDIFVNLCRFEWQTGHRELATGLFQAQMEFSLFAPPLYLTTSSKQRLFEHFWNSGGARIGEDGALGWSEWLAKDEESRQKLSMQENSQETETGGWSGWFDPSVGNTDANDLSNKSLEPSLSDGNDAEDLDAEDSPAQDDVESLLKKLGIDVDAESNSEVKDAETWNRWALMELSRDNEQWMPLHEKSGSIHSGDAPSGEDNDQLSRVILFEDVSEFLFSLSSEEARFSLMCQFIDFYGGKISRWTSTNSPSWLDRILSLEMITNDILEDLSAVSDVVNKNQSSYKLESLLGSMHDLSQRPGLMRFLRNAILLLLGVFPRNHVLEEAVLVTTQMFAPQENSSSTQANAARALAKSMLKKDRQDFLLCGIYGRTEAMNGNIEQARKIFDTALLSTEATTEDLRKKVPILYLWYAEMEITVSASRNNSDSMHRAVYILSCLGSNLKYSPFVGPISRLQVLKARQGFKEQIRSLQSAFSCGGIKEESVALICSASLFESMTTGCSTGLEVIEETFPMALSESSHNLECEDLWVYYIKLLQKNLNRLSLSRVWPSVSQGVHKYPYNPKSYSAMLTLSYLYSVSNNLRLTLDKCSQRDPSVITLLFALSFEWSKAGSDNRIHSLFERALADDKLQKSVLLWRCYLAYEAEIACNSSAARRVFFRAIHACPWSKRLWLDGFQKLGSVLTLKELSDLQEVMRDKELNIRTDIYEILLEDETDT</sequence>
<evidence type="ECO:0000313" key="5">
    <source>
        <dbReference type="EMBL" id="KAG0535084.1"/>
    </source>
</evidence>
<feature type="compositionally biased region" description="Polar residues" evidence="4">
    <location>
        <begin position="540"/>
        <end position="559"/>
    </location>
</feature>
<proteinExistence type="inferred from homology"/>
<feature type="compositionally biased region" description="Polar residues" evidence="4">
    <location>
        <begin position="49"/>
        <end position="73"/>
    </location>
</feature>
<dbReference type="GO" id="GO:0005634">
    <property type="term" value="C:nucleus"/>
    <property type="evidence" value="ECO:0007669"/>
    <property type="project" value="UniProtKB-SubCell"/>
</dbReference>
<feature type="region of interest" description="Disordered" evidence="4">
    <location>
        <begin position="1"/>
        <end position="145"/>
    </location>
</feature>
<keyword evidence="3" id="KW-0539">Nucleus</keyword>
<dbReference type="InterPro" id="IPR011990">
    <property type="entry name" value="TPR-like_helical_dom_sf"/>
</dbReference>
<reference evidence="5" key="1">
    <citation type="journal article" date="2019" name="BMC Genomics">
        <title>A new reference genome for Sorghum bicolor reveals high levels of sequence similarity between sweet and grain genotypes: implications for the genetics of sugar metabolism.</title>
        <authorList>
            <person name="Cooper E.A."/>
            <person name="Brenton Z.W."/>
            <person name="Flinn B.S."/>
            <person name="Jenkins J."/>
            <person name="Shu S."/>
            <person name="Flowers D."/>
            <person name="Luo F."/>
            <person name="Wang Y."/>
            <person name="Xia P."/>
            <person name="Barry K."/>
            <person name="Daum C."/>
            <person name="Lipzen A."/>
            <person name="Yoshinaga Y."/>
            <person name="Schmutz J."/>
            <person name="Saski C."/>
            <person name="Vermerris W."/>
            <person name="Kresovich S."/>
        </authorList>
    </citation>
    <scope>NUCLEOTIDE SEQUENCE</scope>
</reference>
<dbReference type="InterPro" id="IPR003107">
    <property type="entry name" value="HAT"/>
</dbReference>
<evidence type="ECO:0000313" key="6">
    <source>
        <dbReference type="Proteomes" id="UP000807115"/>
    </source>
</evidence>
<evidence type="ECO:0000256" key="2">
    <source>
        <dbReference type="ARBA" id="ARBA00009265"/>
    </source>
</evidence>
<organism evidence="5 6">
    <name type="scientific">Sorghum bicolor</name>
    <name type="common">Sorghum</name>
    <name type="synonym">Sorghum vulgare</name>
    <dbReference type="NCBI Taxonomy" id="4558"/>
    <lineage>
        <taxon>Eukaryota</taxon>
        <taxon>Viridiplantae</taxon>
        <taxon>Streptophyta</taxon>
        <taxon>Embryophyta</taxon>
        <taxon>Tracheophyta</taxon>
        <taxon>Spermatophyta</taxon>
        <taxon>Magnoliopsida</taxon>
        <taxon>Liliopsida</taxon>
        <taxon>Poales</taxon>
        <taxon>Poaceae</taxon>
        <taxon>PACMAD clade</taxon>
        <taxon>Panicoideae</taxon>
        <taxon>Andropogonodae</taxon>
        <taxon>Andropogoneae</taxon>
        <taxon>Sorghinae</taxon>
        <taxon>Sorghum</taxon>
    </lineage>
</organism>
<feature type="compositionally biased region" description="Basic residues" evidence="4">
    <location>
        <begin position="117"/>
        <end position="126"/>
    </location>
</feature>
<feature type="compositionally biased region" description="Pro residues" evidence="4">
    <location>
        <begin position="1"/>
        <end position="10"/>
    </location>
</feature>
<comment type="caution">
    <text evidence="5">The sequence shown here is derived from an EMBL/GenBank/DDBJ whole genome shotgun (WGS) entry which is preliminary data.</text>
</comment>
<comment type="similarity">
    <text evidence="2">Belongs to the NRDE2 family.</text>
</comment>
<dbReference type="Pfam" id="PF08424">
    <property type="entry name" value="NRDE-2"/>
    <property type="match status" value="1"/>
</dbReference>
<feature type="compositionally biased region" description="Polar residues" evidence="4">
    <location>
        <begin position="517"/>
        <end position="530"/>
    </location>
</feature>
<dbReference type="PANTHER" id="PTHR13471">
    <property type="entry name" value="TETRATRICOPEPTIDE-LIKE HELICAL"/>
    <property type="match status" value="1"/>
</dbReference>
<protein>
    <recommendedName>
        <fullName evidence="7">Protein NRDE2 homolog</fullName>
    </recommendedName>
</protein>
<dbReference type="InterPro" id="IPR013633">
    <property type="entry name" value="NRDE-2"/>
</dbReference>
<dbReference type="PANTHER" id="PTHR13471:SF0">
    <property type="entry name" value="NUCLEAR EXOSOME REGULATOR NRDE2"/>
    <property type="match status" value="1"/>
</dbReference>
<gene>
    <name evidence="5" type="ORF">BDA96_04G336100</name>
</gene>
<reference evidence="5" key="2">
    <citation type="submission" date="2020-10" db="EMBL/GenBank/DDBJ databases">
        <authorList>
            <person name="Cooper E.A."/>
            <person name="Brenton Z.W."/>
            <person name="Flinn B.S."/>
            <person name="Jenkins J."/>
            <person name="Shu S."/>
            <person name="Flowers D."/>
            <person name="Luo F."/>
            <person name="Wang Y."/>
            <person name="Xia P."/>
            <person name="Barry K."/>
            <person name="Daum C."/>
            <person name="Lipzen A."/>
            <person name="Yoshinaga Y."/>
            <person name="Schmutz J."/>
            <person name="Saski C."/>
            <person name="Vermerris W."/>
            <person name="Kresovich S."/>
        </authorList>
    </citation>
    <scope>NUCLEOTIDE SEQUENCE</scope>
</reference>
<dbReference type="Gene3D" id="1.25.40.10">
    <property type="entry name" value="Tetratricopeptide repeat domain"/>
    <property type="match status" value="3"/>
</dbReference>
<comment type="subcellular location">
    <subcellularLocation>
        <location evidence="1">Nucleus</location>
    </subcellularLocation>
</comment>
<dbReference type="AlphaFoldDB" id="A0A921R8B6"/>
<evidence type="ECO:0000256" key="3">
    <source>
        <dbReference type="ARBA" id="ARBA00023242"/>
    </source>
</evidence>